<organism evidence="3">
    <name type="scientific">Gongylonema pulchrum</name>
    <dbReference type="NCBI Taxonomy" id="637853"/>
    <lineage>
        <taxon>Eukaryota</taxon>
        <taxon>Metazoa</taxon>
        <taxon>Ecdysozoa</taxon>
        <taxon>Nematoda</taxon>
        <taxon>Chromadorea</taxon>
        <taxon>Rhabditida</taxon>
        <taxon>Spirurina</taxon>
        <taxon>Spiruromorpha</taxon>
        <taxon>Spiruroidea</taxon>
        <taxon>Gongylonematidae</taxon>
        <taxon>Gongylonema</taxon>
    </lineage>
</organism>
<dbReference type="EMBL" id="UYRT01003126">
    <property type="protein sequence ID" value="VDK32703.1"/>
    <property type="molecule type" value="Genomic_DNA"/>
</dbReference>
<gene>
    <name evidence="1" type="ORF">GPUH_LOCUS2188</name>
</gene>
<accession>A0A183D0E7</accession>
<proteinExistence type="predicted"/>
<sequence length="215" mass="23895">MFASQFSLSAPTNEDLHVSELARETPALSGTLNDMISKQYDFQQPVTMHAEAAIGQFSLQSMPDEKMECSLAGYWCPEANNDAFSGRSDVGEGSSLRSICPGSLLDDRLLGSQSSLSVLTIEDMYISEFARTQPAYFETLCDEIFKECHFEQPVTMHAEAATGQFLFQSMTCEKLEHSLAGCWYPETNLKELRLTSQPLEIIIMTHNLSSKNPAL</sequence>
<evidence type="ECO:0000313" key="3">
    <source>
        <dbReference type="WBParaSite" id="GPUH_0000219301-mRNA-1"/>
    </source>
</evidence>
<reference evidence="3" key="1">
    <citation type="submission" date="2016-06" db="UniProtKB">
        <authorList>
            <consortium name="WormBaseParasite"/>
        </authorList>
    </citation>
    <scope>IDENTIFICATION</scope>
</reference>
<protein>
    <submittedName>
        <fullName evidence="3">ETS domain-containing protein</fullName>
    </submittedName>
</protein>
<keyword evidence="2" id="KW-1185">Reference proteome</keyword>
<evidence type="ECO:0000313" key="2">
    <source>
        <dbReference type="Proteomes" id="UP000271098"/>
    </source>
</evidence>
<evidence type="ECO:0000313" key="1">
    <source>
        <dbReference type="EMBL" id="VDK32703.1"/>
    </source>
</evidence>
<dbReference type="WBParaSite" id="GPUH_0000219301-mRNA-1">
    <property type="protein sequence ID" value="GPUH_0000219301-mRNA-1"/>
    <property type="gene ID" value="GPUH_0000219301"/>
</dbReference>
<dbReference type="Proteomes" id="UP000271098">
    <property type="component" value="Unassembled WGS sequence"/>
</dbReference>
<name>A0A183D0E7_9BILA</name>
<reference evidence="1 2" key="2">
    <citation type="submission" date="2018-11" db="EMBL/GenBank/DDBJ databases">
        <authorList>
            <consortium name="Pathogen Informatics"/>
        </authorList>
    </citation>
    <scope>NUCLEOTIDE SEQUENCE [LARGE SCALE GENOMIC DNA]</scope>
</reference>
<dbReference type="AlphaFoldDB" id="A0A183D0E7"/>